<gene>
    <name evidence="2" type="ORF">CSUB01_10978</name>
</gene>
<keyword evidence="3" id="KW-1185">Reference proteome</keyword>
<dbReference type="EMBL" id="JMSE01001589">
    <property type="protein sequence ID" value="KDN59837.1"/>
    <property type="molecule type" value="Genomic_DNA"/>
</dbReference>
<dbReference type="AlphaFoldDB" id="A0A066WT60"/>
<protein>
    <submittedName>
        <fullName evidence="2">Uncharacterized protein</fullName>
    </submittedName>
</protein>
<feature type="compositionally biased region" description="Polar residues" evidence="1">
    <location>
        <begin position="60"/>
        <end position="69"/>
    </location>
</feature>
<accession>A0A066WT60</accession>
<dbReference type="HOGENOM" id="CLU_1704129_0_0_1"/>
<comment type="caution">
    <text evidence="2">The sequence shown here is derived from an EMBL/GenBank/DDBJ whole genome shotgun (WGS) entry which is preliminary data.</text>
</comment>
<evidence type="ECO:0000313" key="3">
    <source>
        <dbReference type="Proteomes" id="UP000027238"/>
    </source>
</evidence>
<dbReference type="Proteomes" id="UP000027238">
    <property type="component" value="Unassembled WGS sequence"/>
</dbReference>
<organism evidence="2 3">
    <name type="scientific">Colletotrichum sublineola</name>
    <name type="common">Sorghum anthracnose fungus</name>
    <dbReference type="NCBI Taxonomy" id="1173701"/>
    <lineage>
        <taxon>Eukaryota</taxon>
        <taxon>Fungi</taxon>
        <taxon>Dikarya</taxon>
        <taxon>Ascomycota</taxon>
        <taxon>Pezizomycotina</taxon>
        <taxon>Sordariomycetes</taxon>
        <taxon>Hypocreomycetidae</taxon>
        <taxon>Glomerellales</taxon>
        <taxon>Glomerellaceae</taxon>
        <taxon>Colletotrichum</taxon>
        <taxon>Colletotrichum graminicola species complex</taxon>
    </lineage>
</organism>
<evidence type="ECO:0000256" key="1">
    <source>
        <dbReference type="SAM" id="MobiDB-lite"/>
    </source>
</evidence>
<evidence type="ECO:0000313" key="2">
    <source>
        <dbReference type="EMBL" id="KDN59837.1"/>
    </source>
</evidence>
<sequence length="154" mass="16858">MPKPPTIELFRKCLPATADIKGDDDDNSRSEDSKIQTQSNPVMHRRVSTSRIPTPGRTAQLPSSPPTSLTDFLRESTRGSRRVFCSESEAQSFSFSIMLRSLAALPAQSYTDTDATAAANYRLASSTCYTTPVPLELALIEPFLNLASRNTDAD</sequence>
<proteinExistence type="predicted"/>
<feature type="region of interest" description="Disordered" evidence="1">
    <location>
        <begin position="18"/>
        <end position="69"/>
    </location>
</feature>
<name>A0A066WT60_COLSU</name>
<reference evidence="3" key="1">
    <citation type="journal article" date="2014" name="Genome Announc.">
        <title>Draft genome sequence of Colletotrichum sublineola, a destructive pathogen of cultivated sorghum.</title>
        <authorList>
            <person name="Baroncelli R."/>
            <person name="Sanz-Martin J.M."/>
            <person name="Rech G.E."/>
            <person name="Sukno S.A."/>
            <person name="Thon M.R."/>
        </authorList>
    </citation>
    <scope>NUCLEOTIDE SEQUENCE [LARGE SCALE GENOMIC DNA]</scope>
    <source>
        <strain evidence="3">TX430BB</strain>
    </source>
</reference>